<evidence type="ECO:0000313" key="1">
    <source>
        <dbReference type="EMBL" id="EDM14273.1"/>
    </source>
</evidence>
<accession>A6KH42</accession>
<dbReference type="AlphaFoldDB" id="A6KH42"/>
<organism evidence="1 2">
    <name type="scientific">Rattus norvegicus</name>
    <name type="common">Rat</name>
    <dbReference type="NCBI Taxonomy" id="10116"/>
    <lineage>
        <taxon>Eukaryota</taxon>
        <taxon>Metazoa</taxon>
        <taxon>Chordata</taxon>
        <taxon>Craniata</taxon>
        <taxon>Vertebrata</taxon>
        <taxon>Euteleostomi</taxon>
        <taxon>Mammalia</taxon>
        <taxon>Eutheria</taxon>
        <taxon>Euarchontoglires</taxon>
        <taxon>Glires</taxon>
        <taxon>Rodentia</taxon>
        <taxon>Myomorpha</taxon>
        <taxon>Muroidea</taxon>
        <taxon>Muridae</taxon>
        <taxon>Murinae</taxon>
        <taxon>Rattus</taxon>
    </lineage>
</organism>
<evidence type="ECO:0000313" key="3">
    <source>
        <dbReference type="RGD" id="621697"/>
    </source>
</evidence>
<sequence>MIKQRPGLNSPRYLDRSLLLSCIHTPPLGVVTLKAAGNKASREWLKGLGTESNLA</sequence>
<gene>
    <name evidence="1 3" type="primary">Rabggta</name>
    <name evidence="1" type="ORF">rCG_23516</name>
</gene>
<name>A6KH42_RAT</name>
<proteinExistence type="predicted"/>
<dbReference type="RGD" id="621697">
    <property type="gene designation" value="Rabggta"/>
</dbReference>
<dbReference type="EMBL" id="CH474049">
    <property type="protein sequence ID" value="EDM14273.1"/>
    <property type="molecule type" value="Genomic_DNA"/>
</dbReference>
<evidence type="ECO:0000313" key="2">
    <source>
        <dbReference type="Proteomes" id="UP000234681"/>
    </source>
</evidence>
<dbReference type="Proteomes" id="UP000234681">
    <property type="component" value="Chromosome 15"/>
</dbReference>
<keyword evidence="1" id="KW-0808">Transferase</keyword>
<protein>
    <submittedName>
        <fullName evidence="1">Rab geranylgeranyl transferase, a subunit, isoform CRA_b</fullName>
    </submittedName>
</protein>
<reference evidence="1 2" key="1">
    <citation type="submission" date="2005-07" db="EMBL/GenBank/DDBJ databases">
        <authorList>
            <person name="Mural R.J."/>
            <person name="Li P.W."/>
            <person name="Adams M.D."/>
            <person name="Amanatides P.G."/>
            <person name="Baden-Tillson H."/>
            <person name="Barnstead M."/>
            <person name="Chin S.H."/>
            <person name="Dew I."/>
            <person name="Evans C.A."/>
            <person name="Ferriera S."/>
            <person name="Flanigan M."/>
            <person name="Fosler C."/>
            <person name="Glodek A."/>
            <person name="Gu Z."/>
            <person name="Holt R.A."/>
            <person name="Jennings D."/>
            <person name="Kraft C.L."/>
            <person name="Lu F."/>
            <person name="Nguyen T."/>
            <person name="Nusskern D.R."/>
            <person name="Pfannkoch C.M."/>
            <person name="Sitter C."/>
            <person name="Sutton G.G."/>
            <person name="Venter J.C."/>
            <person name="Wang Z."/>
            <person name="Woodage T."/>
            <person name="Zheng X.H."/>
            <person name="Zhong F."/>
        </authorList>
    </citation>
    <scope>NUCLEOTIDE SEQUENCE [LARGE SCALE GENOMIC DNA]</scope>
    <source>
        <strain>BN</strain>
        <strain evidence="2">Sprague-Dawley</strain>
    </source>
</reference>
<dbReference type="GO" id="GO:0016740">
    <property type="term" value="F:transferase activity"/>
    <property type="evidence" value="ECO:0007669"/>
    <property type="project" value="UniProtKB-KW"/>
</dbReference>